<evidence type="ECO:0000259" key="4">
    <source>
        <dbReference type="Pfam" id="PF17766"/>
    </source>
</evidence>
<evidence type="ECO:0000256" key="1">
    <source>
        <dbReference type="ARBA" id="ARBA00011073"/>
    </source>
</evidence>
<name>A0AAW2KGN7_SESRA</name>
<dbReference type="Pfam" id="PF00082">
    <property type="entry name" value="Peptidase_S8"/>
    <property type="match status" value="1"/>
</dbReference>
<feature type="domain" description="Subtilisin-like protease fibronectin type-III" evidence="4">
    <location>
        <begin position="222"/>
        <end position="316"/>
    </location>
</feature>
<reference evidence="5" key="1">
    <citation type="submission" date="2020-06" db="EMBL/GenBank/DDBJ databases">
        <authorList>
            <person name="Li T."/>
            <person name="Hu X."/>
            <person name="Zhang T."/>
            <person name="Song X."/>
            <person name="Zhang H."/>
            <person name="Dai N."/>
            <person name="Sheng W."/>
            <person name="Hou X."/>
            <person name="Wei L."/>
        </authorList>
    </citation>
    <scope>NUCLEOTIDE SEQUENCE</scope>
    <source>
        <strain evidence="5">G02</strain>
        <tissue evidence="5">Leaf</tissue>
    </source>
</reference>
<dbReference type="Gene3D" id="2.60.40.2310">
    <property type="match status" value="1"/>
</dbReference>
<dbReference type="InterPro" id="IPR036852">
    <property type="entry name" value="Peptidase_S8/S53_dom_sf"/>
</dbReference>
<sequence>MGFVLVANPNYGDFIAEPIPFSVPGIMVPRVTDAQIISQYYEEQTYRDEEGLVIRYSGRAAIGEGRIATYTERAPIVSRFSSRALIMLTKTRTLLMSQFCTNIWNQHGSPHIAGIAALIKQINPSWSPSMMASAMSTTATKYDNRGEPIWLKDSVPTHCTKPLHLVWGRPCGSYSCLGPGLVFSTGYEDYLSFLCSLPNTDPEKIRTATGGSCAALFSNPSDLNQPSLTITALSGMRMTKRVVKNIASKPETYLCAVLPPEGVTVTVDPPWFTIAPQESQSLEIRLYVTQALDDFSFGEIVLTGSLNHIVRMPLSVLPISV</sequence>
<dbReference type="InterPro" id="IPR045051">
    <property type="entry name" value="SBT"/>
</dbReference>
<evidence type="ECO:0000259" key="3">
    <source>
        <dbReference type="Pfam" id="PF00082"/>
    </source>
</evidence>
<dbReference type="InterPro" id="IPR000209">
    <property type="entry name" value="Peptidase_S8/S53_dom"/>
</dbReference>
<dbReference type="GO" id="GO:0004252">
    <property type="term" value="F:serine-type endopeptidase activity"/>
    <property type="evidence" value="ECO:0007669"/>
    <property type="project" value="InterPro"/>
</dbReference>
<protein>
    <submittedName>
        <fullName evidence="5">Subtilisin-like protease SBT2.4</fullName>
    </submittedName>
</protein>
<dbReference type="InterPro" id="IPR041469">
    <property type="entry name" value="Subtilisin-like_FN3"/>
</dbReference>
<comment type="caution">
    <text evidence="5">The sequence shown here is derived from an EMBL/GenBank/DDBJ whole genome shotgun (WGS) entry which is preliminary data.</text>
</comment>
<comment type="similarity">
    <text evidence="1">Belongs to the peptidase S8 family.</text>
</comment>
<gene>
    <name evidence="5" type="ORF">Sradi_6015700</name>
</gene>
<accession>A0AAW2KGN7</accession>
<dbReference type="GO" id="GO:0006508">
    <property type="term" value="P:proteolysis"/>
    <property type="evidence" value="ECO:0007669"/>
    <property type="project" value="UniProtKB-KW"/>
</dbReference>
<feature type="domain" description="Peptidase S8/S53" evidence="3">
    <location>
        <begin position="109"/>
        <end position="143"/>
    </location>
</feature>
<dbReference type="Gene3D" id="3.40.50.200">
    <property type="entry name" value="Peptidase S8/S53 domain"/>
    <property type="match status" value="1"/>
</dbReference>
<evidence type="ECO:0000256" key="2">
    <source>
        <dbReference type="ARBA" id="ARBA00022729"/>
    </source>
</evidence>
<keyword evidence="2" id="KW-0732">Signal</keyword>
<dbReference type="Pfam" id="PF17766">
    <property type="entry name" value="fn3_6"/>
    <property type="match status" value="1"/>
</dbReference>
<reference evidence="5" key="2">
    <citation type="journal article" date="2024" name="Plant">
        <title>Genomic evolution and insights into agronomic trait innovations of Sesamum species.</title>
        <authorList>
            <person name="Miao H."/>
            <person name="Wang L."/>
            <person name="Qu L."/>
            <person name="Liu H."/>
            <person name="Sun Y."/>
            <person name="Le M."/>
            <person name="Wang Q."/>
            <person name="Wei S."/>
            <person name="Zheng Y."/>
            <person name="Lin W."/>
            <person name="Duan Y."/>
            <person name="Cao H."/>
            <person name="Xiong S."/>
            <person name="Wang X."/>
            <person name="Wei L."/>
            <person name="Li C."/>
            <person name="Ma Q."/>
            <person name="Ju M."/>
            <person name="Zhao R."/>
            <person name="Li G."/>
            <person name="Mu C."/>
            <person name="Tian Q."/>
            <person name="Mei H."/>
            <person name="Zhang T."/>
            <person name="Gao T."/>
            <person name="Zhang H."/>
        </authorList>
    </citation>
    <scope>NUCLEOTIDE SEQUENCE</scope>
    <source>
        <strain evidence="5">G02</strain>
    </source>
</reference>
<dbReference type="EMBL" id="JACGWJ010000028">
    <property type="protein sequence ID" value="KAL0305984.1"/>
    <property type="molecule type" value="Genomic_DNA"/>
</dbReference>
<proteinExistence type="inferred from homology"/>
<keyword evidence="5" id="KW-0645">Protease</keyword>
<organism evidence="5">
    <name type="scientific">Sesamum radiatum</name>
    <name type="common">Black benniseed</name>
    <dbReference type="NCBI Taxonomy" id="300843"/>
    <lineage>
        <taxon>Eukaryota</taxon>
        <taxon>Viridiplantae</taxon>
        <taxon>Streptophyta</taxon>
        <taxon>Embryophyta</taxon>
        <taxon>Tracheophyta</taxon>
        <taxon>Spermatophyta</taxon>
        <taxon>Magnoliopsida</taxon>
        <taxon>eudicotyledons</taxon>
        <taxon>Gunneridae</taxon>
        <taxon>Pentapetalae</taxon>
        <taxon>asterids</taxon>
        <taxon>lamiids</taxon>
        <taxon>Lamiales</taxon>
        <taxon>Pedaliaceae</taxon>
        <taxon>Sesamum</taxon>
    </lineage>
</organism>
<dbReference type="SUPFAM" id="SSF52743">
    <property type="entry name" value="Subtilisin-like"/>
    <property type="match status" value="1"/>
</dbReference>
<evidence type="ECO:0000313" key="5">
    <source>
        <dbReference type="EMBL" id="KAL0305984.1"/>
    </source>
</evidence>
<dbReference type="AlphaFoldDB" id="A0AAW2KGN7"/>
<keyword evidence="5" id="KW-0378">Hydrolase</keyword>
<dbReference type="PANTHER" id="PTHR10795">
    <property type="entry name" value="PROPROTEIN CONVERTASE SUBTILISIN/KEXIN"/>
    <property type="match status" value="1"/>
</dbReference>